<feature type="chain" id="PRO_5003398729" description="Lipoprotein" evidence="1">
    <location>
        <begin position="26"/>
        <end position="235"/>
    </location>
</feature>
<keyword evidence="1" id="KW-0732">Signal</keyword>
<evidence type="ECO:0008006" key="4">
    <source>
        <dbReference type="Google" id="ProtNLM"/>
    </source>
</evidence>
<accession>G0EJG2</accession>
<gene>
    <name evidence="2" type="ordered locus">Bint_0530</name>
</gene>
<proteinExistence type="predicted"/>
<keyword evidence="3" id="KW-1185">Reference proteome</keyword>
<organism evidence="2 3">
    <name type="scientific">Brachyspira intermedia (strain ATCC 51140 / PWS/A)</name>
    <name type="common">Serpulina intermedia</name>
    <dbReference type="NCBI Taxonomy" id="1045858"/>
    <lineage>
        <taxon>Bacteria</taxon>
        <taxon>Pseudomonadati</taxon>
        <taxon>Spirochaetota</taxon>
        <taxon>Spirochaetia</taxon>
        <taxon>Brachyspirales</taxon>
        <taxon>Brachyspiraceae</taxon>
        <taxon>Brachyspira</taxon>
    </lineage>
</organism>
<dbReference type="OrthoDB" id="307680at2"/>
<protein>
    <recommendedName>
        <fullName evidence="4">Lipoprotein</fullName>
    </recommendedName>
</protein>
<dbReference type="KEGG" id="bip:Bint_0530"/>
<dbReference type="PATRIC" id="fig|1045858.4.peg.529"/>
<evidence type="ECO:0000313" key="2">
    <source>
        <dbReference type="EMBL" id="AEM21161.1"/>
    </source>
</evidence>
<evidence type="ECO:0000256" key="1">
    <source>
        <dbReference type="SAM" id="SignalP"/>
    </source>
</evidence>
<evidence type="ECO:0000313" key="3">
    <source>
        <dbReference type="Proteomes" id="UP000008522"/>
    </source>
</evidence>
<reference evidence="2 3" key="1">
    <citation type="journal article" date="2011" name="BMC Genomics">
        <title>Complete genome sequence of Brachyspira intermedia reveals unique genomic features in Brachyspira species and phage-mediated horizontal gene transfer.</title>
        <authorList>
            <person name="Hafstrom T."/>
            <person name="Jansson D.S."/>
            <person name="Segerman B."/>
        </authorList>
    </citation>
    <scope>NUCLEOTIDE SEQUENCE [LARGE SCALE GENOMIC DNA]</scope>
    <source>
        <strain evidence="3">ATCC 51140 / PWS/A</strain>
    </source>
</reference>
<dbReference type="Proteomes" id="UP000008522">
    <property type="component" value="Chromosome"/>
</dbReference>
<feature type="signal peptide" evidence="1">
    <location>
        <begin position="1"/>
        <end position="25"/>
    </location>
</feature>
<dbReference type="PROSITE" id="PS51257">
    <property type="entry name" value="PROKAR_LIPOPROTEIN"/>
    <property type="match status" value="1"/>
</dbReference>
<dbReference type="AlphaFoldDB" id="G0EJG2"/>
<sequence length="235" mass="25691">MNKKLLTIFLSLFLVGILSVSCSNADKTGAGDTTTPKTINTKYAGIWSSSDNPDAVEIDINGNIYEYNSTRGNKGEVLESTDPSYKVKIYGSEITITFKDVNNATVNINGQNVTYTKTPQSIEQFNGKTYASEKSFNVPELGARYLWASVKDSKFAMNINDNNTYAPGFSLDSYFTVTGYGTDYTFSTPDPQGTPDQVQGTLKFAPDGSSVTMRFTKNTVMPSIVGQDIVCNIKQ</sequence>
<dbReference type="HOGENOM" id="CLU_1178433_0_0_12"/>
<dbReference type="EMBL" id="CP002874">
    <property type="protein sequence ID" value="AEM21161.1"/>
    <property type="molecule type" value="Genomic_DNA"/>
</dbReference>
<dbReference type="RefSeq" id="WP_014487009.1">
    <property type="nucleotide sequence ID" value="NC_017243.1"/>
</dbReference>
<dbReference type="GeneID" id="44969088"/>
<name>G0EJG2_BRAIP</name>